<dbReference type="Pfam" id="PF10078">
    <property type="entry name" value="DUF2316"/>
    <property type="match status" value="1"/>
</dbReference>
<proteinExistence type="predicted"/>
<dbReference type="Proteomes" id="UP000044616">
    <property type="component" value="Unassembled WGS sequence"/>
</dbReference>
<evidence type="ECO:0000313" key="2">
    <source>
        <dbReference type="Proteomes" id="UP000044616"/>
    </source>
</evidence>
<gene>
    <name evidence="1" type="ORF">ERS140147_01478</name>
</gene>
<reference evidence="1 2" key="1">
    <citation type="submission" date="2014-05" db="EMBL/GenBank/DDBJ databases">
        <authorList>
            <person name="Aslett A.Martin."/>
            <person name="De Silva Nishadi"/>
        </authorList>
    </citation>
    <scope>NUCLEOTIDE SEQUENCE [LARGE SCALE GENOMIC DNA]</scope>
</reference>
<protein>
    <submittedName>
        <fullName evidence="1">Uncharacterized protein conserved in bacteria</fullName>
    </submittedName>
</protein>
<dbReference type="InterPro" id="IPR018757">
    <property type="entry name" value="DUF2316"/>
</dbReference>
<accession>A0A077VJY9</accession>
<name>A0A077VJY9_9STAP</name>
<organism evidence="1 2">
    <name type="scientific">Staphylococcus schweitzeri</name>
    <dbReference type="NCBI Taxonomy" id="1654388"/>
    <lineage>
        <taxon>Bacteria</taxon>
        <taxon>Bacillati</taxon>
        <taxon>Bacillota</taxon>
        <taxon>Bacilli</taxon>
        <taxon>Bacillales</taxon>
        <taxon>Staphylococcaceae</taxon>
        <taxon>Staphylococcus</taxon>
    </lineage>
</organism>
<evidence type="ECO:0000313" key="1">
    <source>
        <dbReference type="EMBL" id="CDR28346.1"/>
    </source>
</evidence>
<dbReference type="EMBL" id="CCEH01000011">
    <property type="protein sequence ID" value="CDR28346.1"/>
    <property type="molecule type" value="Genomic_DNA"/>
</dbReference>
<dbReference type="AlphaFoldDB" id="A0A077VJY9"/>
<dbReference type="RefSeq" id="WP_047530838.1">
    <property type="nucleotide sequence ID" value="NZ_CCEH01000011.1"/>
</dbReference>
<sequence length="99" mass="11621">MSLNKEQRRTTQEELEAHFKISTLTIQDIAIKLDTAPDKVEKVLQMKAPLGVFSNQLQSFIHLVWDVRDVINNNIKENGLTPEPYTYLKGEKEDYWFLR</sequence>